<name>A0AAE0Z328_9GAST</name>
<evidence type="ECO:0000256" key="1">
    <source>
        <dbReference type="SAM" id="Phobius"/>
    </source>
</evidence>
<evidence type="ECO:0000256" key="2">
    <source>
        <dbReference type="SAM" id="SignalP"/>
    </source>
</evidence>
<comment type="caution">
    <text evidence="3">The sequence shown here is derived from an EMBL/GenBank/DDBJ whole genome shotgun (WGS) entry which is preliminary data.</text>
</comment>
<protein>
    <submittedName>
        <fullName evidence="3">Uncharacterized protein</fullName>
    </submittedName>
</protein>
<reference evidence="3" key="1">
    <citation type="journal article" date="2023" name="G3 (Bethesda)">
        <title>A reference genome for the long-term kleptoplast-retaining sea slug Elysia crispata morphotype clarki.</title>
        <authorList>
            <person name="Eastman K.E."/>
            <person name="Pendleton A.L."/>
            <person name="Shaikh M.A."/>
            <person name="Suttiyut T."/>
            <person name="Ogas R."/>
            <person name="Tomko P."/>
            <person name="Gavelis G."/>
            <person name="Widhalm J.R."/>
            <person name="Wisecaver J.H."/>
        </authorList>
    </citation>
    <scope>NUCLEOTIDE SEQUENCE</scope>
    <source>
        <strain evidence="3">ECLA1</strain>
    </source>
</reference>
<dbReference type="EMBL" id="JAWDGP010004902">
    <property type="protein sequence ID" value="KAK3761376.1"/>
    <property type="molecule type" value="Genomic_DNA"/>
</dbReference>
<dbReference type="Proteomes" id="UP001283361">
    <property type="component" value="Unassembled WGS sequence"/>
</dbReference>
<keyword evidence="2" id="KW-0732">Signal</keyword>
<feature type="chain" id="PRO_5041972958" evidence="2">
    <location>
        <begin position="22"/>
        <end position="252"/>
    </location>
</feature>
<dbReference type="AlphaFoldDB" id="A0AAE0Z328"/>
<evidence type="ECO:0000313" key="4">
    <source>
        <dbReference type="Proteomes" id="UP001283361"/>
    </source>
</evidence>
<evidence type="ECO:0000313" key="3">
    <source>
        <dbReference type="EMBL" id="KAK3761376.1"/>
    </source>
</evidence>
<gene>
    <name evidence="3" type="ORF">RRG08_024243</name>
</gene>
<keyword evidence="1" id="KW-0812">Transmembrane</keyword>
<keyword evidence="4" id="KW-1185">Reference proteome</keyword>
<proteinExistence type="predicted"/>
<organism evidence="3 4">
    <name type="scientific">Elysia crispata</name>
    <name type="common">lettuce slug</name>
    <dbReference type="NCBI Taxonomy" id="231223"/>
    <lineage>
        <taxon>Eukaryota</taxon>
        <taxon>Metazoa</taxon>
        <taxon>Spiralia</taxon>
        <taxon>Lophotrochozoa</taxon>
        <taxon>Mollusca</taxon>
        <taxon>Gastropoda</taxon>
        <taxon>Heterobranchia</taxon>
        <taxon>Euthyneura</taxon>
        <taxon>Panpulmonata</taxon>
        <taxon>Sacoglossa</taxon>
        <taxon>Placobranchoidea</taxon>
        <taxon>Plakobranchidae</taxon>
        <taxon>Elysia</taxon>
    </lineage>
</organism>
<accession>A0AAE0Z328</accession>
<sequence length="252" mass="28457">MSRYIALCLLFIVTFMKSVKPKDVVCRTKRVKSDCDDTQYIEISCNTSEYLNTKCDFFQIQENGPAQITRIPMNKYTLAKDNQKIYGSQCSMQLPGSAQHYRKESRFEIAMYLDIPDGKNCSDIPADKSLQEHILNPDNTSMKNIYKTAFFVVLSIAIAITGLFIAAIVLLIRERSLKPQRIERQSQNPTASVRSGVSNSYDQALASGSYEGYQFIDVRSPDQRTPSSGVYVAPYDLPLPKDVEPPSLYCKV</sequence>
<keyword evidence="1" id="KW-0472">Membrane</keyword>
<feature type="transmembrane region" description="Helical" evidence="1">
    <location>
        <begin position="149"/>
        <end position="172"/>
    </location>
</feature>
<feature type="signal peptide" evidence="2">
    <location>
        <begin position="1"/>
        <end position="21"/>
    </location>
</feature>
<keyword evidence="1" id="KW-1133">Transmembrane helix</keyword>